<reference evidence="3" key="1">
    <citation type="journal article" date="2015" name="Genome Announc.">
        <title>Draft Genome Sequence of Bacteroidales Strain TBC1, a Novel Isolate from a Methanogenic Wastewater Treatment System.</title>
        <authorList>
            <person name="Tourlousse D.M."/>
            <person name="Matsuura N."/>
            <person name="Sun L."/>
            <person name="Toyonaga M."/>
            <person name="Kuroda K."/>
            <person name="Ohashi A."/>
            <person name="Cruz R."/>
            <person name="Yamaguchi T."/>
            <person name="Sekiguchi Y."/>
        </authorList>
    </citation>
    <scope>NUCLEOTIDE SEQUENCE [LARGE SCALE GENOMIC DNA]</scope>
    <source>
        <strain evidence="3">TBC1</strain>
    </source>
</reference>
<evidence type="ECO:0000256" key="1">
    <source>
        <dbReference type="SAM" id="Phobius"/>
    </source>
</evidence>
<keyword evidence="1" id="KW-0812">Transmembrane</keyword>
<sequence>MGLNNVVRGKAFRNFMAKLYGWGASVVILGALFKINHYPLANEMLIVGLGTEALIFFFSAFEPPHVEPDWSLVYPELAGMYHGGGSPAGPKGKTPTQELDNMLEKAKIGPELIQSLGNGLRSLSENAGKMADLSSAAVATNDYSKNLSNAAKSVNDLSLSVAKANESTNQFAVTYQQTAQSLAKSVEKFDFTGLDNRTYSEQLQKIGSNLAALNAVYELQLKNSNTHLEDTNKLHSSINQYLANISGSSEDMTRYRQELDTLTKKVAALNNVYGNMLAAMNVK</sequence>
<dbReference type="Pfam" id="PF22827">
    <property type="entry name" value="GldL_N"/>
    <property type="match status" value="1"/>
</dbReference>
<dbReference type="NCBIfam" id="TIGR03513">
    <property type="entry name" value="GldL_gliding"/>
    <property type="match status" value="1"/>
</dbReference>
<dbReference type="PATRIC" id="fig|1678841.3.peg.1789"/>
<keyword evidence="1" id="KW-0472">Membrane</keyword>
<dbReference type="OrthoDB" id="1466660at2"/>
<dbReference type="AlphaFoldDB" id="A0A0S7C2Q2"/>
<dbReference type="STRING" id="1678841.TBC1_111602"/>
<gene>
    <name evidence="3" type="ORF">TBC1_111602</name>
</gene>
<dbReference type="InterPro" id="IPR055087">
    <property type="entry name" value="GldL-like_N"/>
</dbReference>
<dbReference type="RefSeq" id="WP_062040540.1">
    <property type="nucleotide sequence ID" value="NZ_DF968182.1"/>
</dbReference>
<dbReference type="EMBL" id="DF968182">
    <property type="protein sequence ID" value="GAP43449.1"/>
    <property type="molecule type" value="Genomic_DNA"/>
</dbReference>
<protein>
    <submittedName>
        <fullName evidence="3">Gliding motility-associated protein GldL</fullName>
    </submittedName>
</protein>
<name>A0A0S7C2Q2_9BACT</name>
<proteinExistence type="predicted"/>
<dbReference type="Proteomes" id="UP000053091">
    <property type="component" value="Unassembled WGS sequence"/>
</dbReference>
<organism evidence="3">
    <name type="scientific">Lentimicrobium saccharophilum</name>
    <dbReference type="NCBI Taxonomy" id="1678841"/>
    <lineage>
        <taxon>Bacteria</taxon>
        <taxon>Pseudomonadati</taxon>
        <taxon>Bacteroidota</taxon>
        <taxon>Bacteroidia</taxon>
        <taxon>Bacteroidales</taxon>
        <taxon>Lentimicrobiaceae</taxon>
        <taxon>Lentimicrobium</taxon>
    </lineage>
</organism>
<feature type="domain" description="Gliding motility protein GldL-like N-terminal" evidence="2">
    <location>
        <begin position="19"/>
        <end position="79"/>
    </location>
</feature>
<evidence type="ECO:0000313" key="3">
    <source>
        <dbReference type="EMBL" id="GAP43449.1"/>
    </source>
</evidence>
<feature type="transmembrane region" description="Helical" evidence="1">
    <location>
        <begin position="15"/>
        <end position="33"/>
    </location>
</feature>
<keyword evidence="1" id="KW-1133">Transmembrane helix</keyword>
<keyword evidence="4" id="KW-1185">Reference proteome</keyword>
<dbReference type="InterPro" id="IPR019852">
    <property type="entry name" value="Motility-assoc_prot_GldL"/>
</dbReference>
<evidence type="ECO:0000259" key="2">
    <source>
        <dbReference type="Pfam" id="PF22827"/>
    </source>
</evidence>
<accession>A0A0S7C2Q2</accession>
<evidence type="ECO:0000313" key="4">
    <source>
        <dbReference type="Proteomes" id="UP000053091"/>
    </source>
</evidence>